<organism evidence="15 16">
    <name type="scientific">Rotaria socialis</name>
    <dbReference type="NCBI Taxonomy" id="392032"/>
    <lineage>
        <taxon>Eukaryota</taxon>
        <taxon>Metazoa</taxon>
        <taxon>Spiralia</taxon>
        <taxon>Gnathifera</taxon>
        <taxon>Rotifera</taxon>
        <taxon>Eurotatoria</taxon>
        <taxon>Bdelloidea</taxon>
        <taxon>Philodinida</taxon>
        <taxon>Philodinidae</taxon>
        <taxon>Rotaria</taxon>
    </lineage>
</organism>
<keyword evidence="5" id="KW-0862">Zinc</keyword>
<comment type="similarity">
    <text evidence="8">Belongs to the nucleoredoxin family.</text>
</comment>
<dbReference type="GO" id="GO:0047134">
    <property type="term" value="F:protein-disulfide reductase [NAD(P)H] activity"/>
    <property type="evidence" value="ECO:0007669"/>
    <property type="project" value="UniProtKB-EC"/>
</dbReference>
<dbReference type="InterPro" id="IPR013766">
    <property type="entry name" value="Thioredoxin_domain"/>
</dbReference>
<dbReference type="Proteomes" id="UP000663838">
    <property type="component" value="Unassembled WGS sequence"/>
</dbReference>
<evidence type="ECO:0000256" key="6">
    <source>
        <dbReference type="ARBA" id="ARBA00023002"/>
    </source>
</evidence>
<dbReference type="InterPro" id="IPR052259">
    <property type="entry name" value="Nucleoredoxin-like"/>
</dbReference>
<dbReference type="InterPro" id="IPR000433">
    <property type="entry name" value="Znf_ZZ"/>
</dbReference>
<dbReference type="Pfam" id="PF13905">
    <property type="entry name" value="Thioredoxin_8"/>
    <property type="match status" value="1"/>
</dbReference>
<evidence type="ECO:0000256" key="7">
    <source>
        <dbReference type="ARBA" id="ARBA00023027"/>
    </source>
</evidence>
<dbReference type="GO" id="GO:0008270">
    <property type="term" value="F:zinc ion binding"/>
    <property type="evidence" value="ECO:0007669"/>
    <property type="project" value="UniProtKB-KW"/>
</dbReference>
<name>A0A821JWS8_9BILA</name>
<keyword evidence="3" id="KW-0677">Repeat</keyword>
<reference evidence="15" key="1">
    <citation type="submission" date="2021-02" db="EMBL/GenBank/DDBJ databases">
        <authorList>
            <person name="Nowell W R."/>
        </authorList>
    </citation>
    <scope>NUCLEOTIDE SEQUENCE</scope>
</reference>
<dbReference type="Pfam" id="PF00569">
    <property type="entry name" value="ZZ"/>
    <property type="match status" value="1"/>
</dbReference>
<dbReference type="InterPro" id="IPR012336">
    <property type="entry name" value="Thioredoxin-like_fold"/>
</dbReference>
<dbReference type="SMART" id="SM00291">
    <property type="entry name" value="ZnF_ZZ"/>
    <property type="match status" value="1"/>
</dbReference>
<comment type="catalytic activity">
    <reaction evidence="10">
        <text>[protein]-dithiol + NADP(+) = [protein]-disulfide + NADPH + H(+)</text>
        <dbReference type="Rhea" id="RHEA:18753"/>
        <dbReference type="Rhea" id="RHEA-COMP:10593"/>
        <dbReference type="Rhea" id="RHEA-COMP:10594"/>
        <dbReference type="ChEBI" id="CHEBI:15378"/>
        <dbReference type="ChEBI" id="CHEBI:29950"/>
        <dbReference type="ChEBI" id="CHEBI:50058"/>
        <dbReference type="ChEBI" id="CHEBI:57783"/>
        <dbReference type="ChEBI" id="CHEBI:58349"/>
        <dbReference type="EC" id="1.8.1.8"/>
    </reaction>
</comment>
<dbReference type="CDD" id="cd02249">
    <property type="entry name" value="ZZ"/>
    <property type="match status" value="1"/>
</dbReference>
<feature type="domain" description="ZZ-type" evidence="12">
    <location>
        <begin position="156"/>
        <end position="205"/>
    </location>
</feature>
<evidence type="ECO:0000313" key="15">
    <source>
        <dbReference type="EMBL" id="CAF4727003.1"/>
    </source>
</evidence>
<protein>
    <recommendedName>
        <fullName evidence="1">protein-disulfide reductase</fullName>
        <ecNumber evidence="1">1.8.1.8</ecNumber>
    </recommendedName>
</protein>
<evidence type="ECO:0000259" key="13">
    <source>
        <dbReference type="PROSITE" id="PS51352"/>
    </source>
</evidence>
<comment type="catalytic activity">
    <reaction evidence="9">
        <text>[protein]-dithiol + NAD(+) = [protein]-disulfide + NADH + H(+)</text>
        <dbReference type="Rhea" id="RHEA:18749"/>
        <dbReference type="Rhea" id="RHEA-COMP:10593"/>
        <dbReference type="Rhea" id="RHEA-COMP:10594"/>
        <dbReference type="ChEBI" id="CHEBI:15378"/>
        <dbReference type="ChEBI" id="CHEBI:29950"/>
        <dbReference type="ChEBI" id="CHEBI:50058"/>
        <dbReference type="ChEBI" id="CHEBI:57540"/>
        <dbReference type="ChEBI" id="CHEBI:57945"/>
        <dbReference type="EC" id="1.8.1.8"/>
    </reaction>
</comment>
<dbReference type="EC" id="1.8.1.8" evidence="1"/>
<keyword evidence="6" id="KW-0560">Oxidoreductase</keyword>
<keyword evidence="4 11" id="KW-0863">Zinc-finger</keyword>
<dbReference type="PANTHER" id="PTHR13871">
    <property type="entry name" value="THIOREDOXIN"/>
    <property type="match status" value="1"/>
</dbReference>
<dbReference type="InterPro" id="IPR043145">
    <property type="entry name" value="Znf_ZZ_sf"/>
</dbReference>
<sequence>MATELNDLLGETLLAVNTDVTSEPYRQVPIDELKNKVLAIYFSAHWCPPCQQFTPKLAECYKKIQSELHDKFDIIFVSSDEDETSFDEYFRTMPWKALRYSDRERSKKLSKKFNVDGIPTLIVLLADGNLLTENGRNDIASKGAEAVRSWVQGLLWPGISCNACQMNPLVGQRYNCSTCDKYNLCFACQNNGHEHELTLMSPELSTIGEIVWKGIDTS</sequence>
<keyword evidence="2" id="KW-0479">Metal-binding</keyword>
<evidence type="ECO:0000259" key="12">
    <source>
        <dbReference type="PROSITE" id="PS50135"/>
    </source>
</evidence>
<dbReference type="PROSITE" id="PS51352">
    <property type="entry name" value="THIOREDOXIN_2"/>
    <property type="match status" value="1"/>
</dbReference>
<dbReference type="SUPFAM" id="SSF57850">
    <property type="entry name" value="RING/U-box"/>
    <property type="match status" value="1"/>
</dbReference>
<dbReference type="AlphaFoldDB" id="A0A821JWS8"/>
<evidence type="ECO:0000313" key="16">
    <source>
        <dbReference type="Proteomes" id="UP000663838"/>
    </source>
</evidence>
<feature type="domain" description="Thioredoxin" evidence="13">
    <location>
        <begin position="1"/>
        <end position="156"/>
    </location>
</feature>
<dbReference type="EMBL" id="CAJNYV010000616">
    <property type="protein sequence ID" value="CAF3371230.1"/>
    <property type="molecule type" value="Genomic_DNA"/>
</dbReference>
<dbReference type="PANTHER" id="PTHR13871:SF96">
    <property type="entry name" value="THIOREDOXIN DOMAIN-CONTAINING PROTEIN"/>
    <property type="match status" value="1"/>
</dbReference>
<evidence type="ECO:0000256" key="10">
    <source>
        <dbReference type="ARBA" id="ARBA00047804"/>
    </source>
</evidence>
<evidence type="ECO:0000256" key="3">
    <source>
        <dbReference type="ARBA" id="ARBA00022737"/>
    </source>
</evidence>
<keyword evidence="7" id="KW-0520">NAD</keyword>
<evidence type="ECO:0000256" key="11">
    <source>
        <dbReference type="PROSITE-ProRule" id="PRU00228"/>
    </source>
</evidence>
<evidence type="ECO:0000256" key="8">
    <source>
        <dbReference type="ARBA" id="ARBA00025782"/>
    </source>
</evidence>
<proteinExistence type="inferred from homology"/>
<accession>A0A821JWS8</accession>
<evidence type="ECO:0000256" key="5">
    <source>
        <dbReference type="ARBA" id="ARBA00022833"/>
    </source>
</evidence>
<comment type="caution">
    <text evidence="15">The sequence shown here is derived from an EMBL/GenBank/DDBJ whole genome shotgun (WGS) entry which is preliminary data.</text>
</comment>
<dbReference type="EMBL" id="CAJOBS010001404">
    <property type="protein sequence ID" value="CAF4727003.1"/>
    <property type="molecule type" value="Genomic_DNA"/>
</dbReference>
<dbReference type="Gene3D" id="3.30.60.90">
    <property type="match status" value="1"/>
</dbReference>
<dbReference type="InterPro" id="IPR036249">
    <property type="entry name" value="Thioredoxin-like_sf"/>
</dbReference>
<evidence type="ECO:0000256" key="1">
    <source>
        <dbReference type="ARBA" id="ARBA00012612"/>
    </source>
</evidence>
<dbReference type="PROSITE" id="PS50135">
    <property type="entry name" value="ZF_ZZ_2"/>
    <property type="match status" value="1"/>
</dbReference>
<dbReference type="Gene3D" id="3.40.30.10">
    <property type="entry name" value="Glutaredoxin"/>
    <property type="match status" value="1"/>
</dbReference>
<evidence type="ECO:0000256" key="2">
    <source>
        <dbReference type="ARBA" id="ARBA00022723"/>
    </source>
</evidence>
<evidence type="ECO:0000256" key="4">
    <source>
        <dbReference type="ARBA" id="ARBA00022771"/>
    </source>
</evidence>
<dbReference type="SUPFAM" id="SSF52833">
    <property type="entry name" value="Thioredoxin-like"/>
    <property type="match status" value="1"/>
</dbReference>
<dbReference type="Proteomes" id="UP000663865">
    <property type="component" value="Unassembled WGS sequence"/>
</dbReference>
<evidence type="ECO:0000313" key="14">
    <source>
        <dbReference type="EMBL" id="CAF3371230.1"/>
    </source>
</evidence>
<evidence type="ECO:0000256" key="9">
    <source>
        <dbReference type="ARBA" id="ARBA00047388"/>
    </source>
</evidence>
<gene>
    <name evidence="14" type="ORF">KIK155_LOCUS5419</name>
    <name evidence="15" type="ORF">TOA249_LOCUS18648</name>
</gene>